<accession>A0A1G9J600</accession>
<organism evidence="4 5">
    <name type="scientific">Lacicoccus qingdaonensis</name>
    <dbReference type="NCBI Taxonomy" id="576118"/>
    <lineage>
        <taxon>Bacteria</taxon>
        <taxon>Bacillati</taxon>
        <taxon>Bacillota</taxon>
        <taxon>Bacilli</taxon>
        <taxon>Bacillales</taxon>
        <taxon>Salinicoccaceae</taxon>
        <taxon>Lacicoccus</taxon>
    </lineage>
</organism>
<feature type="coiled-coil region" evidence="1">
    <location>
        <begin position="227"/>
        <end position="254"/>
    </location>
</feature>
<gene>
    <name evidence="4" type="ORF">SAMN05216216_1436</name>
</gene>
<feature type="domain" description="Transposase InsH N-terminal" evidence="2">
    <location>
        <begin position="16"/>
        <end position="104"/>
    </location>
</feature>
<evidence type="ECO:0000259" key="3">
    <source>
        <dbReference type="Pfam" id="PF13751"/>
    </source>
</evidence>
<keyword evidence="1" id="KW-0175">Coiled coil</keyword>
<sequence>MYKDYNMNQITIPLNIEVMIPADDIAIAVNDMVESIPDAAFEDFDHHFGAASHHPRMMMKIILCGYAQSVYSGRKIEALLGDSLRMKWLAQHQHPSYRTINRFRIHPHMNALIAEAFIQFRMQLQANDLIDDEAIFIDGTKLEANANKYTFVFRKSVEQHQEKLRAQSKLMYDTMYEQMIIPALLEESEDIVTDAHLNTMHQALETVENDLTEAIDATEDVPDRKAIRSERSVIRKAKKKCADLRDRELKYTQQLAILGERNSYSKTDTDATFMRMKEDHMRNGQLKAGYNLQVASNHQFVLGYDLYPNPTDTRTLKPFLDTMLETFQHLPGKIVGDSGYGSESNYEMIMDDYERTALIPYNTYYKEKKKKYKDDEIHPANWPYDATNDLYICPDDREIRFDRYTKRTDKCGYTRSFKMYASDDCSGCPLYDMCIKSEKRINKRIQKNMNLEYFKAQVNHQLSTKENREIYQQRKVDIETVFGNLKANLSFRRFSVRGMRKVKIETGLALLALNLRKFTHILRTNMKIDMKNGEASLKSRCLAIFLSFQRLYVPAPYFM</sequence>
<dbReference type="STRING" id="576118.SAMN05216216_1436"/>
<protein>
    <submittedName>
        <fullName evidence="4">Transposase, IS4 family</fullName>
    </submittedName>
</protein>
<proteinExistence type="predicted"/>
<dbReference type="Proteomes" id="UP000199008">
    <property type="component" value="Unassembled WGS sequence"/>
</dbReference>
<dbReference type="InterPro" id="IPR008490">
    <property type="entry name" value="Transposase_InsH_N"/>
</dbReference>
<dbReference type="PANTHER" id="PTHR33408">
    <property type="entry name" value="TRANSPOSASE"/>
    <property type="match status" value="1"/>
</dbReference>
<dbReference type="AlphaFoldDB" id="A0A1G9J600"/>
<name>A0A1G9J600_9BACL</name>
<dbReference type="NCBIfam" id="NF033551">
    <property type="entry name" value="transpos_IS1182"/>
    <property type="match status" value="1"/>
</dbReference>
<evidence type="ECO:0000313" key="4">
    <source>
        <dbReference type="EMBL" id="SDL32940.1"/>
    </source>
</evidence>
<dbReference type="Pfam" id="PF13751">
    <property type="entry name" value="DDE_Tnp_1_6"/>
    <property type="match status" value="1"/>
</dbReference>
<dbReference type="EMBL" id="FNFY01000043">
    <property type="protein sequence ID" value="SDL32940.1"/>
    <property type="molecule type" value="Genomic_DNA"/>
</dbReference>
<evidence type="ECO:0000256" key="1">
    <source>
        <dbReference type="SAM" id="Coils"/>
    </source>
</evidence>
<dbReference type="InterPro" id="IPR047629">
    <property type="entry name" value="IS1182_transpos"/>
</dbReference>
<evidence type="ECO:0000313" key="5">
    <source>
        <dbReference type="Proteomes" id="UP000199008"/>
    </source>
</evidence>
<reference evidence="5" key="1">
    <citation type="submission" date="2016-10" db="EMBL/GenBank/DDBJ databases">
        <authorList>
            <person name="Varghese N."/>
            <person name="Submissions S."/>
        </authorList>
    </citation>
    <scope>NUCLEOTIDE SEQUENCE [LARGE SCALE GENOMIC DNA]</scope>
    <source>
        <strain evidence="5">CGMCC 1.8895</strain>
    </source>
</reference>
<dbReference type="PANTHER" id="PTHR33408:SF2">
    <property type="entry name" value="TRANSPOSASE DDE DOMAIN-CONTAINING PROTEIN"/>
    <property type="match status" value="1"/>
</dbReference>
<feature type="domain" description="Transposase DDE" evidence="3">
    <location>
        <begin position="392"/>
        <end position="518"/>
    </location>
</feature>
<keyword evidence="5" id="KW-1185">Reference proteome</keyword>
<evidence type="ECO:0000259" key="2">
    <source>
        <dbReference type="Pfam" id="PF05598"/>
    </source>
</evidence>
<dbReference type="InterPro" id="IPR025668">
    <property type="entry name" value="Tnp_DDE_dom"/>
</dbReference>
<dbReference type="RefSeq" id="WP_092988257.1">
    <property type="nucleotide sequence ID" value="NZ_FNFY01000043.1"/>
</dbReference>
<dbReference type="Pfam" id="PF05598">
    <property type="entry name" value="DUF772"/>
    <property type="match status" value="1"/>
</dbReference>